<reference evidence="2 3" key="1">
    <citation type="submission" date="2022-12" db="EMBL/GenBank/DDBJ databases">
        <title>Chromosome-level genome of Tegillarca granosa.</title>
        <authorList>
            <person name="Kim J."/>
        </authorList>
    </citation>
    <scope>NUCLEOTIDE SEQUENCE [LARGE SCALE GENOMIC DNA]</scope>
    <source>
        <strain evidence="2">Teg-2019</strain>
        <tissue evidence="2">Adductor muscle</tissue>
    </source>
</reference>
<dbReference type="Proteomes" id="UP001217089">
    <property type="component" value="Unassembled WGS sequence"/>
</dbReference>
<dbReference type="SUPFAM" id="SSF48264">
    <property type="entry name" value="Cytochrome P450"/>
    <property type="match status" value="1"/>
</dbReference>
<proteinExistence type="inferred from homology"/>
<protein>
    <submittedName>
        <fullName evidence="2">Uncharacterized protein</fullName>
    </submittedName>
</protein>
<gene>
    <name evidence="2" type="ORF">KUTeg_023777</name>
</gene>
<dbReference type="Gene3D" id="1.10.630.10">
    <property type="entry name" value="Cytochrome P450"/>
    <property type="match status" value="1"/>
</dbReference>
<comment type="similarity">
    <text evidence="1">Belongs to the cytochrome P450 family.</text>
</comment>
<comment type="caution">
    <text evidence="2">The sequence shown here is derived from an EMBL/GenBank/DDBJ whole genome shotgun (WGS) entry which is preliminary data.</text>
</comment>
<evidence type="ECO:0000256" key="1">
    <source>
        <dbReference type="ARBA" id="ARBA00010617"/>
    </source>
</evidence>
<dbReference type="InterPro" id="IPR050196">
    <property type="entry name" value="Cytochrome_P450_Monoox"/>
</dbReference>
<dbReference type="InterPro" id="IPR001128">
    <property type="entry name" value="Cyt_P450"/>
</dbReference>
<sequence>MHDYAEKGDKQTQNHLDFLDILLTAKDTDGKGYGTTASAATWILFSLAQNPEYQEKAQKEIDKIMEGRDIDDIECF</sequence>
<dbReference type="PANTHER" id="PTHR24291:SF201">
    <property type="entry name" value="CYTOCHROME P450, FAMILY 4, SUBFAMILY B, POLYPEPTIDE 7"/>
    <property type="match status" value="1"/>
</dbReference>
<dbReference type="EMBL" id="JARBDR010000921">
    <property type="protein sequence ID" value="KAJ8299717.1"/>
    <property type="molecule type" value="Genomic_DNA"/>
</dbReference>
<dbReference type="PANTHER" id="PTHR24291">
    <property type="entry name" value="CYTOCHROME P450 FAMILY 4"/>
    <property type="match status" value="1"/>
</dbReference>
<evidence type="ECO:0000313" key="3">
    <source>
        <dbReference type="Proteomes" id="UP001217089"/>
    </source>
</evidence>
<accession>A0ABQ9E754</accession>
<dbReference type="InterPro" id="IPR036396">
    <property type="entry name" value="Cyt_P450_sf"/>
</dbReference>
<keyword evidence="3" id="KW-1185">Reference proteome</keyword>
<evidence type="ECO:0000313" key="2">
    <source>
        <dbReference type="EMBL" id="KAJ8299717.1"/>
    </source>
</evidence>
<name>A0ABQ9E754_TEGGR</name>
<dbReference type="Pfam" id="PF00067">
    <property type="entry name" value="p450"/>
    <property type="match status" value="1"/>
</dbReference>
<organism evidence="2 3">
    <name type="scientific">Tegillarca granosa</name>
    <name type="common">Malaysian cockle</name>
    <name type="synonym">Anadara granosa</name>
    <dbReference type="NCBI Taxonomy" id="220873"/>
    <lineage>
        <taxon>Eukaryota</taxon>
        <taxon>Metazoa</taxon>
        <taxon>Spiralia</taxon>
        <taxon>Lophotrochozoa</taxon>
        <taxon>Mollusca</taxon>
        <taxon>Bivalvia</taxon>
        <taxon>Autobranchia</taxon>
        <taxon>Pteriomorphia</taxon>
        <taxon>Arcoida</taxon>
        <taxon>Arcoidea</taxon>
        <taxon>Arcidae</taxon>
        <taxon>Tegillarca</taxon>
    </lineage>
</organism>